<name>A0ABV1W1C9_9ACTN</name>
<proteinExistence type="predicted"/>
<evidence type="ECO:0000313" key="2">
    <source>
        <dbReference type="Proteomes" id="UP001458415"/>
    </source>
</evidence>
<reference evidence="1 2" key="1">
    <citation type="submission" date="2024-06" db="EMBL/GenBank/DDBJ databases">
        <title>The Natural Products Discovery Center: Release of the First 8490 Sequenced Strains for Exploring Actinobacteria Biosynthetic Diversity.</title>
        <authorList>
            <person name="Kalkreuter E."/>
            <person name="Kautsar S.A."/>
            <person name="Yang D."/>
            <person name="Bader C.D."/>
            <person name="Teijaro C.N."/>
            <person name="Fluegel L."/>
            <person name="Davis C.M."/>
            <person name="Simpson J.R."/>
            <person name="Lauterbach L."/>
            <person name="Steele A.D."/>
            <person name="Gui C."/>
            <person name="Meng S."/>
            <person name="Li G."/>
            <person name="Viehrig K."/>
            <person name="Ye F."/>
            <person name="Su P."/>
            <person name="Kiefer A.F."/>
            <person name="Nichols A."/>
            <person name="Cepeda A.J."/>
            <person name="Yan W."/>
            <person name="Fan B."/>
            <person name="Jiang Y."/>
            <person name="Adhikari A."/>
            <person name="Zheng C.-J."/>
            <person name="Schuster L."/>
            <person name="Cowan T.M."/>
            <person name="Smanski M.J."/>
            <person name="Chevrette M.G."/>
            <person name="De Carvalho L.P.S."/>
            <person name="Shen B."/>
        </authorList>
    </citation>
    <scope>NUCLEOTIDE SEQUENCE [LARGE SCALE GENOMIC DNA]</scope>
    <source>
        <strain evidence="1 2">NPDC000634</strain>
    </source>
</reference>
<keyword evidence="2" id="KW-1185">Reference proteome</keyword>
<protein>
    <submittedName>
        <fullName evidence="1">Uncharacterized protein</fullName>
    </submittedName>
</protein>
<accession>A0ABV1W1C9</accession>
<organism evidence="1 2">
    <name type="scientific">Streptomyces carpinensis</name>
    <dbReference type="NCBI Taxonomy" id="66369"/>
    <lineage>
        <taxon>Bacteria</taxon>
        <taxon>Bacillati</taxon>
        <taxon>Actinomycetota</taxon>
        <taxon>Actinomycetes</taxon>
        <taxon>Kitasatosporales</taxon>
        <taxon>Streptomycetaceae</taxon>
        <taxon>Streptomyces</taxon>
    </lineage>
</organism>
<gene>
    <name evidence="1" type="ORF">ABT317_13425</name>
</gene>
<comment type="caution">
    <text evidence="1">The sequence shown here is derived from an EMBL/GenBank/DDBJ whole genome shotgun (WGS) entry which is preliminary data.</text>
</comment>
<sequence length="43" mass="4676">MISAAAAIACPNAAIYQRRTRDPEFTKAMDVTSHATWQAKPKG</sequence>
<dbReference type="Proteomes" id="UP001458415">
    <property type="component" value="Unassembled WGS sequence"/>
</dbReference>
<evidence type="ECO:0000313" key="1">
    <source>
        <dbReference type="EMBL" id="MER6977989.1"/>
    </source>
</evidence>
<dbReference type="EMBL" id="JBEPCU010000181">
    <property type="protein sequence ID" value="MER6977989.1"/>
    <property type="molecule type" value="Genomic_DNA"/>
</dbReference>
<dbReference type="RefSeq" id="WP_279634677.1">
    <property type="nucleotide sequence ID" value="NZ_MUBM01000078.1"/>
</dbReference>